<dbReference type="AlphaFoldDB" id="A0A6J1QP14"/>
<protein>
    <submittedName>
        <fullName evidence="4">Uncharacterized protein LOC112461787 isoform X2</fullName>
    </submittedName>
    <submittedName>
        <fullName evidence="5">Uncharacterized protein LOC112462585 isoform X2</fullName>
    </submittedName>
</protein>
<dbReference type="RefSeq" id="XP_024884222.1">
    <property type="nucleotide sequence ID" value="XM_025028454.1"/>
</dbReference>
<gene>
    <name evidence="5" type="primary">LOC112462585</name>
    <name evidence="4" type="synonym">LOC112461787</name>
</gene>
<dbReference type="PROSITE" id="PS51497">
    <property type="entry name" value="UMA"/>
    <property type="match status" value="1"/>
</dbReference>
<evidence type="ECO:0000313" key="5">
    <source>
        <dbReference type="RefSeq" id="XP_024884222.1"/>
    </source>
</evidence>
<evidence type="ECO:0000259" key="2">
    <source>
        <dbReference type="PROSITE" id="PS51497"/>
    </source>
</evidence>
<sequence>MMSWLFGKKKHKDSPPESRDEQEERPPADPGDDFIVIERRRTSLPPNVEHSTGEHGTPYPSGLYPFIGGTPMNPAMSAGNLPKLAQQMDNAPHYLSGVPFKLCKQLQSNMNNDLEIDGLRISEIMSFVERLENQNYDYDFSLETGVITEMDSRTND</sequence>
<proteinExistence type="predicted"/>
<dbReference type="GeneID" id="112462585"/>
<evidence type="ECO:0000313" key="4">
    <source>
        <dbReference type="RefSeq" id="XP_024882933.1"/>
    </source>
</evidence>
<accession>A0A6J1QP14</accession>
<feature type="domain" description="UMA" evidence="2">
    <location>
        <begin position="95"/>
        <end position="147"/>
    </location>
</feature>
<organism evidence="3 5">
    <name type="scientific">Temnothorax curvispinosus</name>
    <dbReference type="NCBI Taxonomy" id="300111"/>
    <lineage>
        <taxon>Eukaryota</taxon>
        <taxon>Metazoa</taxon>
        <taxon>Ecdysozoa</taxon>
        <taxon>Arthropoda</taxon>
        <taxon>Hexapoda</taxon>
        <taxon>Insecta</taxon>
        <taxon>Pterygota</taxon>
        <taxon>Neoptera</taxon>
        <taxon>Endopterygota</taxon>
        <taxon>Hymenoptera</taxon>
        <taxon>Apocrita</taxon>
        <taxon>Aculeata</taxon>
        <taxon>Formicoidea</taxon>
        <taxon>Formicidae</taxon>
        <taxon>Myrmicinae</taxon>
        <taxon>Temnothorax</taxon>
    </lineage>
</organism>
<reference evidence="4 5" key="1">
    <citation type="submission" date="2025-04" db="UniProtKB">
        <authorList>
            <consortium name="RefSeq"/>
        </authorList>
    </citation>
    <scope>IDENTIFICATION</scope>
    <source>
        <tissue evidence="4 5">Whole body</tissue>
    </source>
</reference>
<feature type="compositionally biased region" description="Basic and acidic residues" evidence="1">
    <location>
        <begin position="13"/>
        <end position="27"/>
    </location>
</feature>
<name>A0A6J1QP14_9HYME</name>
<dbReference type="Proteomes" id="UP000504618">
    <property type="component" value="Unplaced"/>
</dbReference>
<evidence type="ECO:0000256" key="1">
    <source>
        <dbReference type="SAM" id="MobiDB-lite"/>
    </source>
</evidence>
<evidence type="ECO:0000313" key="3">
    <source>
        <dbReference type="Proteomes" id="UP000504618"/>
    </source>
</evidence>
<dbReference type="RefSeq" id="XP_024882933.1">
    <property type="nucleotide sequence ID" value="XM_025027165.1"/>
</dbReference>
<feature type="region of interest" description="Disordered" evidence="1">
    <location>
        <begin position="1"/>
        <end position="62"/>
    </location>
</feature>
<dbReference type="InterPro" id="IPR023340">
    <property type="entry name" value="UMA"/>
</dbReference>
<keyword evidence="3" id="KW-1185">Reference proteome</keyword>